<feature type="transmembrane region" description="Helical" evidence="6">
    <location>
        <begin position="154"/>
        <end position="176"/>
    </location>
</feature>
<dbReference type="RefSeq" id="WP_205168898.1">
    <property type="nucleotide sequence ID" value="NZ_JAFBDZ010000001.1"/>
</dbReference>
<keyword evidence="5 6" id="KW-0472">Membrane</keyword>
<dbReference type="EMBL" id="JAFBDZ010000001">
    <property type="protein sequence ID" value="MBM7584672.1"/>
    <property type="molecule type" value="Genomic_DNA"/>
</dbReference>
<protein>
    <submittedName>
        <fullName evidence="7">Uncharacterized protein (TIGR00297 family)</fullName>
    </submittedName>
</protein>
<evidence type="ECO:0000256" key="4">
    <source>
        <dbReference type="ARBA" id="ARBA00022989"/>
    </source>
</evidence>
<reference evidence="7 8" key="1">
    <citation type="submission" date="2021-01" db="EMBL/GenBank/DDBJ databases">
        <title>Genomic Encyclopedia of Type Strains, Phase IV (KMG-IV): sequencing the most valuable type-strain genomes for metagenomic binning, comparative biology and taxonomic classification.</title>
        <authorList>
            <person name="Goeker M."/>
        </authorList>
    </citation>
    <scope>NUCLEOTIDE SEQUENCE [LARGE SCALE GENOMIC DNA]</scope>
    <source>
        <strain evidence="7 8">DSM 24834</strain>
    </source>
</reference>
<dbReference type="PANTHER" id="PTHR13353">
    <property type="entry name" value="TRANSMEMBRANE PROTEIN 19"/>
    <property type="match status" value="1"/>
</dbReference>
<evidence type="ECO:0000256" key="2">
    <source>
        <dbReference type="ARBA" id="ARBA00009012"/>
    </source>
</evidence>
<evidence type="ECO:0000256" key="3">
    <source>
        <dbReference type="ARBA" id="ARBA00022692"/>
    </source>
</evidence>
<comment type="caution">
    <text evidence="7">The sequence shown here is derived from an EMBL/GenBank/DDBJ whole genome shotgun (WGS) entry which is preliminary data.</text>
</comment>
<evidence type="ECO:0000313" key="7">
    <source>
        <dbReference type="EMBL" id="MBM7584672.1"/>
    </source>
</evidence>
<comment type="subcellular location">
    <subcellularLocation>
        <location evidence="1">Membrane</location>
        <topology evidence="1">Multi-pass membrane protein</topology>
    </subcellularLocation>
</comment>
<accession>A0ABS2N9Y5</accession>
<sequence length="260" mass="28013">MNEFTPVLYIFIVLISALGWYSSNLSLSGAFSASVVGIVIGAAFGWDGLIILGVFFVSSSFWSRFKKGQKHAIDQKLAKTSKRDWQQVFANGGPAAIFSILYMGTNESSFFFAFLVSIAAANSDTWASEIGPLSKGKPFSLRTLKRVEKGTSGAISLVGTLSSLLGSIVIILFSYIMAPSMTIDEIIILSSLGFLGSIVDTMLGASVQVEYQCCRCGMRTEATNHCSFSTEKVKGIVPVNNEVVNFVACTLPGLFVLIIY</sequence>
<evidence type="ECO:0000313" key="8">
    <source>
        <dbReference type="Proteomes" id="UP001646157"/>
    </source>
</evidence>
<evidence type="ECO:0000256" key="5">
    <source>
        <dbReference type="ARBA" id="ARBA00023136"/>
    </source>
</evidence>
<dbReference type="InterPro" id="IPR002794">
    <property type="entry name" value="DUF92_TMEM19"/>
</dbReference>
<dbReference type="Proteomes" id="UP001646157">
    <property type="component" value="Unassembled WGS sequence"/>
</dbReference>
<keyword evidence="3 6" id="KW-0812">Transmembrane</keyword>
<feature type="transmembrane region" description="Helical" evidence="6">
    <location>
        <begin position="35"/>
        <end position="57"/>
    </location>
</feature>
<keyword evidence="8" id="KW-1185">Reference proteome</keyword>
<feature type="transmembrane region" description="Helical" evidence="6">
    <location>
        <begin position="188"/>
        <end position="209"/>
    </location>
</feature>
<name>A0ABS2N9Y5_9BACI</name>
<evidence type="ECO:0000256" key="1">
    <source>
        <dbReference type="ARBA" id="ARBA00004141"/>
    </source>
</evidence>
<dbReference type="PANTHER" id="PTHR13353:SF5">
    <property type="entry name" value="TRANSMEMBRANE PROTEIN 19"/>
    <property type="match status" value="1"/>
</dbReference>
<proteinExistence type="inferred from homology"/>
<evidence type="ECO:0000256" key="6">
    <source>
        <dbReference type="SAM" id="Phobius"/>
    </source>
</evidence>
<organism evidence="7 8">
    <name type="scientific">Rossellomorea pakistanensis</name>
    <dbReference type="NCBI Taxonomy" id="992288"/>
    <lineage>
        <taxon>Bacteria</taxon>
        <taxon>Bacillati</taxon>
        <taxon>Bacillota</taxon>
        <taxon>Bacilli</taxon>
        <taxon>Bacillales</taxon>
        <taxon>Bacillaceae</taxon>
        <taxon>Rossellomorea</taxon>
    </lineage>
</organism>
<feature type="transmembrane region" description="Helical" evidence="6">
    <location>
        <begin position="7"/>
        <end position="23"/>
    </location>
</feature>
<keyword evidence="4 6" id="KW-1133">Transmembrane helix</keyword>
<dbReference type="Pfam" id="PF01940">
    <property type="entry name" value="DUF92"/>
    <property type="match status" value="1"/>
</dbReference>
<comment type="similarity">
    <text evidence="2">Belongs to the TMEM19 family.</text>
</comment>
<gene>
    <name evidence="7" type="ORF">JOC86_001209</name>
</gene>